<evidence type="ECO:0000256" key="1">
    <source>
        <dbReference type="SAM" id="MobiDB-lite"/>
    </source>
</evidence>
<feature type="transmembrane region" description="Helical" evidence="2">
    <location>
        <begin position="136"/>
        <end position="156"/>
    </location>
</feature>
<accession>A0A9P3G3W5</accession>
<feature type="transmembrane region" description="Helical" evidence="2">
    <location>
        <begin position="216"/>
        <end position="241"/>
    </location>
</feature>
<comment type="caution">
    <text evidence="3">The sequence shown here is derived from an EMBL/GenBank/DDBJ whole genome shotgun (WGS) entry which is preliminary data.</text>
</comment>
<feature type="compositionally biased region" description="Polar residues" evidence="1">
    <location>
        <begin position="317"/>
        <end position="338"/>
    </location>
</feature>
<sequence length="338" mass="36644">MPPPQIPPVALHDISISETNLIGVWAEGPLYGLTIALYICYTRLFSHELRNLHKTILLGVATFQVILASAHFIAGLVDLIRGFVVHVDDAKGPNGYFVDQNRPAYNAAFFFWATNYIIGDAMMGWRCYIVWGRNRLIGCFYIILLIGLTAMAYANFGLITDSSTAPDIFAATGVHSTIALFCLSMGVQVSATALITWKILRASRWSAMSNSTARRAVVWTVIESGAVLTGATATVLTLFLLKFKAGAMMNPIITQLSFLVPTSIFVRARMKQSEPSSKATAPPGMRPNNVILIQGSPDMSEAETHERSSDGTDITIALSNTADTDVKTDGTSSISSKV</sequence>
<feature type="transmembrane region" description="Helical" evidence="2">
    <location>
        <begin position="104"/>
        <end position="124"/>
    </location>
</feature>
<keyword evidence="2" id="KW-1133">Transmembrane helix</keyword>
<dbReference type="AlphaFoldDB" id="A0A9P3G3W5"/>
<organism evidence="3 4">
    <name type="scientific">Phanerochaete sordida</name>
    <dbReference type="NCBI Taxonomy" id="48140"/>
    <lineage>
        <taxon>Eukaryota</taxon>
        <taxon>Fungi</taxon>
        <taxon>Dikarya</taxon>
        <taxon>Basidiomycota</taxon>
        <taxon>Agaricomycotina</taxon>
        <taxon>Agaricomycetes</taxon>
        <taxon>Polyporales</taxon>
        <taxon>Phanerochaetaceae</taxon>
        <taxon>Phanerochaete</taxon>
    </lineage>
</organism>
<keyword evidence="2" id="KW-0472">Membrane</keyword>
<dbReference type="OrthoDB" id="2736259at2759"/>
<feature type="region of interest" description="Disordered" evidence="1">
    <location>
        <begin position="295"/>
        <end position="338"/>
    </location>
</feature>
<evidence type="ECO:0000256" key="2">
    <source>
        <dbReference type="SAM" id="Phobius"/>
    </source>
</evidence>
<gene>
    <name evidence="3" type="ORF">PsYK624_034780</name>
</gene>
<feature type="transmembrane region" description="Helical" evidence="2">
    <location>
        <begin position="56"/>
        <end position="84"/>
    </location>
</feature>
<keyword evidence="4" id="KW-1185">Reference proteome</keyword>
<evidence type="ECO:0000313" key="3">
    <source>
        <dbReference type="EMBL" id="GJE87395.1"/>
    </source>
</evidence>
<proteinExistence type="predicted"/>
<protein>
    <submittedName>
        <fullName evidence="3">Uncharacterized protein</fullName>
    </submittedName>
</protein>
<keyword evidence="2" id="KW-0812">Transmembrane</keyword>
<reference evidence="3 4" key="1">
    <citation type="submission" date="2021-08" db="EMBL/GenBank/DDBJ databases">
        <title>Draft Genome Sequence of Phanerochaete sordida strain YK-624.</title>
        <authorList>
            <person name="Mori T."/>
            <person name="Dohra H."/>
            <person name="Suzuki T."/>
            <person name="Kawagishi H."/>
            <person name="Hirai H."/>
        </authorList>
    </citation>
    <scope>NUCLEOTIDE SEQUENCE [LARGE SCALE GENOMIC DNA]</scope>
    <source>
        <strain evidence="3 4">YK-624</strain>
    </source>
</reference>
<evidence type="ECO:0000313" key="4">
    <source>
        <dbReference type="Proteomes" id="UP000703269"/>
    </source>
</evidence>
<dbReference type="Proteomes" id="UP000703269">
    <property type="component" value="Unassembled WGS sequence"/>
</dbReference>
<feature type="transmembrane region" description="Helical" evidence="2">
    <location>
        <begin position="168"/>
        <end position="195"/>
    </location>
</feature>
<feature type="transmembrane region" description="Helical" evidence="2">
    <location>
        <begin position="22"/>
        <end position="44"/>
    </location>
</feature>
<name>A0A9P3G3W5_9APHY</name>
<dbReference type="EMBL" id="BPQB01000006">
    <property type="protein sequence ID" value="GJE87395.1"/>
    <property type="molecule type" value="Genomic_DNA"/>
</dbReference>